<proteinExistence type="predicted"/>
<dbReference type="AlphaFoldDB" id="A0A2C6KNP3"/>
<evidence type="ECO:0000313" key="2">
    <source>
        <dbReference type="EMBL" id="PHJ18094.1"/>
    </source>
</evidence>
<reference evidence="2 3" key="1">
    <citation type="journal article" date="2017" name="Int. J. Parasitol.">
        <title>The genome of the protozoan parasite Cystoisospora suis and a reverse vaccinology approach to identify vaccine candidates.</title>
        <authorList>
            <person name="Palmieri N."/>
            <person name="Shrestha A."/>
            <person name="Ruttkowski B."/>
            <person name="Beck T."/>
            <person name="Vogl C."/>
            <person name="Tomley F."/>
            <person name="Blake D.P."/>
            <person name="Joachim A."/>
        </authorList>
    </citation>
    <scope>NUCLEOTIDE SEQUENCE [LARGE SCALE GENOMIC DNA]</scope>
    <source>
        <strain evidence="2 3">Wien I</strain>
    </source>
</reference>
<feature type="compositionally biased region" description="Low complexity" evidence="1">
    <location>
        <begin position="95"/>
        <end position="108"/>
    </location>
</feature>
<feature type="region of interest" description="Disordered" evidence="1">
    <location>
        <begin position="70"/>
        <end position="108"/>
    </location>
</feature>
<dbReference type="VEuPathDB" id="ToxoDB:CSUI_008079"/>
<evidence type="ECO:0000256" key="1">
    <source>
        <dbReference type="SAM" id="MobiDB-lite"/>
    </source>
</evidence>
<keyword evidence="2" id="KW-0808">Transferase</keyword>
<evidence type="ECO:0000313" key="3">
    <source>
        <dbReference type="Proteomes" id="UP000221165"/>
    </source>
</evidence>
<feature type="non-terminal residue" evidence="2">
    <location>
        <position position="329"/>
    </location>
</feature>
<organism evidence="2 3">
    <name type="scientific">Cystoisospora suis</name>
    <dbReference type="NCBI Taxonomy" id="483139"/>
    <lineage>
        <taxon>Eukaryota</taxon>
        <taxon>Sar</taxon>
        <taxon>Alveolata</taxon>
        <taxon>Apicomplexa</taxon>
        <taxon>Conoidasida</taxon>
        <taxon>Coccidia</taxon>
        <taxon>Eucoccidiorida</taxon>
        <taxon>Eimeriorina</taxon>
        <taxon>Sarcocystidae</taxon>
        <taxon>Cystoisospora</taxon>
    </lineage>
</organism>
<keyword evidence="3" id="KW-1185">Reference proteome</keyword>
<sequence>NSGDIPFSYTSSDYSLPSVLLPPISLAFQRQASRKFAPEASSSEGEKIRLKCPFPFHYDVGNLIRRQCSSSSSSLSSSYSSYRSSTGRTAAHQQSRPPSSILLVPPPSSSSSVLSSPSSLLNSLRSAFAAGTSPPSAQASSSLPSPLVYIHPVTGTVHPYSQKPAPPSPTHLVLSLPPSLFQSDSPATSSRNPKDGRDTKKEKSSHSHVPHGGGYEGESQQLQNFILQQLRRTRSIHTLIIQYDGLWLSKLYDVLQGHPTITSVYLEYIHNLTERDLISSYVKILTGLSQCCSVYIRGCRLTSRGLKSFLQMLSRKQPHIRSRLKEIDF</sequence>
<comment type="caution">
    <text evidence="2">The sequence shown here is derived from an EMBL/GenBank/DDBJ whole genome shotgun (WGS) entry which is preliminary data.</text>
</comment>
<feature type="non-terminal residue" evidence="2">
    <location>
        <position position="1"/>
    </location>
</feature>
<dbReference type="GeneID" id="94431429"/>
<gene>
    <name evidence="2" type="ORF">CSUI_008079</name>
</gene>
<dbReference type="RefSeq" id="XP_067919804.1">
    <property type="nucleotide sequence ID" value="XM_068068218.1"/>
</dbReference>
<keyword evidence="2" id="KW-0418">Kinase</keyword>
<feature type="compositionally biased region" description="Basic and acidic residues" evidence="1">
    <location>
        <begin position="192"/>
        <end position="205"/>
    </location>
</feature>
<accession>A0A2C6KNP3</accession>
<feature type="compositionally biased region" description="Polar residues" evidence="1">
    <location>
        <begin position="180"/>
        <end position="191"/>
    </location>
</feature>
<dbReference type="Proteomes" id="UP000221165">
    <property type="component" value="Unassembled WGS sequence"/>
</dbReference>
<feature type="compositionally biased region" description="Low complexity" evidence="1">
    <location>
        <begin position="70"/>
        <end position="85"/>
    </location>
</feature>
<feature type="region of interest" description="Disordered" evidence="1">
    <location>
        <begin position="159"/>
        <end position="217"/>
    </location>
</feature>
<dbReference type="EMBL" id="MIGC01004419">
    <property type="protein sequence ID" value="PHJ18094.1"/>
    <property type="molecule type" value="Genomic_DNA"/>
</dbReference>
<protein>
    <submittedName>
        <fullName evidence="2">Tyrosine kinase-like protein</fullName>
    </submittedName>
</protein>
<dbReference type="GO" id="GO:0016301">
    <property type="term" value="F:kinase activity"/>
    <property type="evidence" value="ECO:0007669"/>
    <property type="project" value="UniProtKB-KW"/>
</dbReference>
<name>A0A2C6KNP3_9APIC</name>